<evidence type="ECO:0000256" key="1">
    <source>
        <dbReference type="SAM" id="MobiDB-lite"/>
    </source>
</evidence>
<name>A0A6S6W3P1_9PLEO</name>
<evidence type="ECO:0000313" key="2">
    <source>
        <dbReference type="EMBL" id="CAE7180072.1"/>
    </source>
</evidence>
<gene>
    <name evidence="2" type="ORF">PTTW11_06709</name>
</gene>
<dbReference type="PANTHER" id="PTHR37331">
    <property type="entry name" value="YALI0F11671P"/>
    <property type="match status" value="1"/>
</dbReference>
<feature type="compositionally biased region" description="Gly residues" evidence="1">
    <location>
        <begin position="139"/>
        <end position="156"/>
    </location>
</feature>
<dbReference type="AlphaFoldDB" id="A0A6S6W3P1"/>
<organism evidence="2 3">
    <name type="scientific">Pyrenophora teres f. teres</name>
    <dbReference type="NCBI Taxonomy" id="97479"/>
    <lineage>
        <taxon>Eukaryota</taxon>
        <taxon>Fungi</taxon>
        <taxon>Dikarya</taxon>
        <taxon>Ascomycota</taxon>
        <taxon>Pezizomycotina</taxon>
        <taxon>Dothideomycetes</taxon>
        <taxon>Pleosporomycetidae</taxon>
        <taxon>Pleosporales</taxon>
        <taxon>Pleosporineae</taxon>
        <taxon>Pleosporaceae</taxon>
        <taxon>Pyrenophora</taxon>
    </lineage>
</organism>
<feature type="region of interest" description="Disordered" evidence="1">
    <location>
        <begin position="120"/>
        <end position="159"/>
    </location>
</feature>
<dbReference type="Proteomes" id="UP000472372">
    <property type="component" value="Chromosome 5"/>
</dbReference>
<dbReference type="EMBL" id="HG992981">
    <property type="protein sequence ID" value="CAE7180072.1"/>
    <property type="molecule type" value="Genomic_DNA"/>
</dbReference>
<sequence length="239" mass="25362">MCPVLYQILANTFVRSARRVAPAQARTLRLRGSRSVSTLAENPHIYVHVDPYDPSKRLLTLLPSNPPTPQLALGTCTALPPTSQNFTQNPSFLPILSSVFAQHATSDPYVQSQAAVYASPGDSSLAPGTSSSSSSSDDGAGGAMHQGGSGGAGHGGWIHVSDLRNPPDYGRIAWPEDILGSVEVDGNGRFVDGGLGGWQDSGTYRLVTREGILGLTEFMRGKVVERLLEMERDMEGKAG</sequence>
<accession>A0A6S6W3P1</accession>
<proteinExistence type="predicted"/>
<reference evidence="2" key="1">
    <citation type="submission" date="2021-02" db="EMBL/GenBank/DDBJ databases">
        <authorList>
            <person name="Syme A R."/>
            <person name="Syme A R."/>
            <person name="Moolhuijzen P."/>
        </authorList>
    </citation>
    <scope>NUCLEOTIDE SEQUENCE</scope>
    <source>
        <strain evidence="2">W1-1</strain>
    </source>
</reference>
<dbReference type="PANTHER" id="PTHR37331:SF1">
    <property type="entry name" value="YALI0F11671P"/>
    <property type="match status" value="1"/>
</dbReference>
<feature type="compositionally biased region" description="Low complexity" evidence="1">
    <location>
        <begin position="121"/>
        <end position="138"/>
    </location>
</feature>
<protein>
    <submittedName>
        <fullName evidence="2">Uncharacterized protein</fullName>
    </submittedName>
</protein>
<evidence type="ECO:0000313" key="3">
    <source>
        <dbReference type="Proteomes" id="UP000472372"/>
    </source>
</evidence>